<name>X1PB98_9ZZZZ</name>
<comment type="caution">
    <text evidence="2">The sequence shown here is derived from an EMBL/GenBank/DDBJ whole genome shotgun (WGS) entry which is preliminary data.</text>
</comment>
<feature type="region of interest" description="Disordered" evidence="1">
    <location>
        <begin position="221"/>
        <end position="261"/>
    </location>
</feature>
<proteinExistence type="predicted"/>
<evidence type="ECO:0000313" key="2">
    <source>
        <dbReference type="EMBL" id="GAI36300.1"/>
    </source>
</evidence>
<feature type="region of interest" description="Disordered" evidence="1">
    <location>
        <begin position="90"/>
        <end position="113"/>
    </location>
</feature>
<sequence length="261" mass="27492">AIPTDIDHAHTIDNADQKPPYYELAFLQAAAGAEIVDGIIIIWTDTIDSPNTIPAGWILQAGILDKYTRGCNGGYATAGSANHLHTVQPSATHNHGASISSTGTNHAHSAGYNTMPSHDHQIYTLSDIGGTSGVIQNDESDYHLHSANSVTGAHSHTIGAALAHTHTCEATNNDPKHRLVAFIEVSGATSVPNGGVLIWMTASPPANFAEVTELRGRLVRSVPDSTTNPDLVTDRGVDNHNHTEAGESGAHKFGTDPEDHA</sequence>
<dbReference type="AlphaFoldDB" id="X1PB98"/>
<feature type="non-terminal residue" evidence="2">
    <location>
        <position position="1"/>
    </location>
</feature>
<accession>X1PB98</accession>
<dbReference type="EMBL" id="BARV01027351">
    <property type="protein sequence ID" value="GAI36300.1"/>
    <property type="molecule type" value="Genomic_DNA"/>
</dbReference>
<reference evidence="2" key="1">
    <citation type="journal article" date="2014" name="Front. Microbiol.">
        <title>High frequency of phylogenetically diverse reductive dehalogenase-homologous genes in deep subseafloor sedimentary metagenomes.</title>
        <authorList>
            <person name="Kawai M."/>
            <person name="Futagami T."/>
            <person name="Toyoda A."/>
            <person name="Takaki Y."/>
            <person name="Nishi S."/>
            <person name="Hori S."/>
            <person name="Arai W."/>
            <person name="Tsubouchi T."/>
            <person name="Morono Y."/>
            <person name="Uchiyama I."/>
            <person name="Ito T."/>
            <person name="Fujiyama A."/>
            <person name="Inagaki F."/>
            <person name="Takami H."/>
        </authorList>
    </citation>
    <scope>NUCLEOTIDE SEQUENCE</scope>
    <source>
        <strain evidence="2">Expedition CK06-06</strain>
    </source>
</reference>
<feature type="compositionally biased region" description="Basic and acidic residues" evidence="1">
    <location>
        <begin position="232"/>
        <end position="261"/>
    </location>
</feature>
<evidence type="ECO:0000256" key="1">
    <source>
        <dbReference type="SAM" id="MobiDB-lite"/>
    </source>
</evidence>
<organism evidence="2">
    <name type="scientific">marine sediment metagenome</name>
    <dbReference type="NCBI Taxonomy" id="412755"/>
    <lineage>
        <taxon>unclassified sequences</taxon>
        <taxon>metagenomes</taxon>
        <taxon>ecological metagenomes</taxon>
    </lineage>
</organism>
<feature type="non-terminal residue" evidence="2">
    <location>
        <position position="261"/>
    </location>
</feature>
<protein>
    <submittedName>
        <fullName evidence="2">Uncharacterized protein</fullName>
    </submittedName>
</protein>
<gene>
    <name evidence="2" type="ORF">S06H3_44024</name>
</gene>